<dbReference type="AlphaFoldDB" id="A0A934I0H5"/>
<keyword evidence="2 3" id="KW-0472">Membrane</keyword>
<reference evidence="4" key="1">
    <citation type="submission" date="2020-12" db="EMBL/GenBank/DDBJ databases">
        <title>Clostridium thailandense sp. nov., a novel acetogenic bacterium isolated from peat land soil in Thailand.</title>
        <authorList>
            <person name="Chaikitkaew S."/>
            <person name="Birkeland N.K."/>
        </authorList>
    </citation>
    <scope>NUCLEOTIDE SEQUENCE</scope>
    <source>
        <strain evidence="4">DSM 17425</strain>
    </source>
</reference>
<feature type="transmembrane region" description="Helical" evidence="3">
    <location>
        <begin position="359"/>
        <end position="378"/>
    </location>
</feature>
<dbReference type="InterPro" id="IPR050768">
    <property type="entry name" value="UPF0353/GerABKA_families"/>
</dbReference>
<feature type="transmembrane region" description="Helical" evidence="3">
    <location>
        <begin position="295"/>
        <end position="314"/>
    </location>
</feature>
<dbReference type="PIRSF" id="PIRSF005690">
    <property type="entry name" value="GerBA"/>
    <property type="match status" value="1"/>
</dbReference>
<keyword evidence="3" id="KW-1133">Transmembrane helix</keyword>
<dbReference type="Proteomes" id="UP000622687">
    <property type="component" value="Unassembled WGS sequence"/>
</dbReference>
<evidence type="ECO:0000313" key="5">
    <source>
        <dbReference type="Proteomes" id="UP000622687"/>
    </source>
</evidence>
<dbReference type="GO" id="GO:0009847">
    <property type="term" value="P:spore germination"/>
    <property type="evidence" value="ECO:0007669"/>
    <property type="project" value="InterPro"/>
</dbReference>
<feature type="transmembrane region" description="Helical" evidence="3">
    <location>
        <begin position="414"/>
        <end position="444"/>
    </location>
</feature>
<keyword evidence="3" id="KW-0812">Transmembrane</keyword>
<dbReference type="InterPro" id="IPR004995">
    <property type="entry name" value="Spore_Ger"/>
</dbReference>
<dbReference type="Pfam" id="PF03323">
    <property type="entry name" value="GerA"/>
    <property type="match status" value="1"/>
</dbReference>
<comment type="similarity">
    <text evidence="1">Belongs to the GerABKA family.</text>
</comment>
<dbReference type="EMBL" id="JAEEGB010000015">
    <property type="protein sequence ID" value="MBI6873775.1"/>
    <property type="molecule type" value="Genomic_DNA"/>
</dbReference>
<evidence type="ECO:0000256" key="3">
    <source>
        <dbReference type="SAM" id="Phobius"/>
    </source>
</evidence>
<evidence type="ECO:0000256" key="2">
    <source>
        <dbReference type="ARBA" id="ARBA00023136"/>
    </source>
</evidence>
<keyword evidence="5" id="KW-1185">Reference proteome</keyword>
<protein>
    <submittedName>
        <fullName evidence="4">Spore germination protein</fullName>
    </submittedName>
</protein>
<dbReference type="PANTHER" id="PTHR22550:SF5">
    <property type="entry name" value="LEUCINE ZIPPER PROTEIN 4"/>
    <property type="match status" value="1"/>
</dbReference>
<gene>
    <name evidence="4" type="ORF">I6U51_13805</name>
</gene>
<dbReference type="PANTHER" id="PTHR22550">
    <property type="entry name" value="SPORE GERMINATION PROTEIN"/>
    <property type="match status" value="1"/>
</dbReference>
<name>A0A934I0H5_9CLOT</name>
<feature type="transmembrane region" description="Helical" evidence="3">
    <location>
        <begin position="253"/>
        <end position="274"/>
    </location>
</feature>
<proteinExistence type="inferred from homology"/>
<organism evidence="4 5">
    <name type="scientific">Clostridium aciditolerans</name>
    <dbReference type="NCBI Taxonomy" id="339861"/>
    <lineage>
        <taxon>Bacteria</taxon>
        <taxon>Bacillati</taxon>
        <taxon>Bacillota</taxon>
        <taxon>Clostridia</taxon>
        <taxon>Eubacteriales</taxon>
        <taxon>Clostridiaceae</taxon>
        <taxon>Clostridium</taxon>
    </lineage>
</organism>
<evidence type="ECO:0000256" key="1">
    <source>
        <dbReference type="ARBA" id="ARBA00005278"/>
    </source>
</evidence>
<evidence type="ECO:0000313" key="4">
    <source>
        <dbReference type="EMBL" id="MBI6873775.1"/>
    </source>
</evidence>
<sequence>MNNNGPNNSNANIKLSNCLLDNINQLKAKFTNCPDVIWKNVYLDNNKEGCFIYVEGLVNDNLIQRDFISPIISMKYGDLLDLKKIQNIPTSSVFLTYDFDELLQNIMSGITIFIVDGINYAICCESKKSEKREISEPQTEKNVKGPHEGFIEDLNVNMSILRKIIRNNNLKFKTLKLGTTTNQTTAIAYIEGIANPQMIDTLYNKLSTINYDGLLAIGYIQQFITDFKKSPFPQYQATERPDRTTAALLEGRLVILLDMTPVVLILPVNFFAFLTAFDDYSTHWIFGSFLGGLRFLALIIAILLPALYIAIISFHYYMVPLSLLVSLAESRSRVFLPPILEALVMEITIEFIREAAVRLPTYIGTSVGIVGGIVIGQAAVQAGIVSDLLIIIVAVTAIASFVEPTYDMGLAIRFIRFIIMIFSSIFGIIGIIIGVSLIIANLIVLESLGQPYFQPIIPLKVKDLKDTIVRFPLNLLRRRPETSKPVDKKRGKDDAEG</sequence>
<dbReference type="GO" id="GO:0016020">
    <property type="term" value="C:membrane"/>
    <property type="evidence" value="ECO:0007669"/>
    <property type="project" value="InterPro"/>
</dbReference>
<comment type="caution">
    <text evidence="4">The sequence shown here is derived from an EMBL/GenBank/DDBJ whole genome shotgun (WGS) entry which is preliminary data.</text>
</comment>
<feature type="transmembrane region" description="Helical" evidence="3">
    <location>
        <begin position="384"/>
        <end position="402"/>
    </location>
</feature>
<accession>A0A934I0H5</accession>